<comment type="caution">
    <text evidence="6">Lacks conserved residue(s) required for the propagation of feature annotation.</text>
</comment>
<dbReference type="PRINTS" id="PR01652">
    <property type="entry name" value="SHAPEPROTEIN"/>
</dbReference>
<comment type="caution">
    <text evidence="7">The sequence shown here is derived from an EMBL/GenBank/DDBJ whole genome shotgun (WGS) entry which is preliminary data.</text>
</comment>
<dbReference type="AlphaFoldDB" id="A0A1F7GHK3"/>
<dbReference type="GO" id="GO:0005524">
    <property type="term" value="F:ATP binding"/>
    <property type="evidence" value="ECO:0007669"/>
    <property type="project" value="UniProtKB-KW"/>
</dbReference>
<evidence type="ECO:0000256" key="5">
    <source>
        <dbReference type="ARBA" id="ARBA00023458"/>
    </source>
</evidence>
<evidence type="ECO:0000256" key="3">
    <source>
        <dbReference type="ARBA" id="ARBA00022840"/>
    </source>
</evidence>
<evidence type="ECO:0000256" key="4">
    <source>
        <dbReference type="ARBA" id="ARBA00022960"/>
    </source>
</evidence>
<reference evidence="7 8" key="1">
    <citation type="journal article" date="2016" name="Nat. Commun.">
        <title>Thousands of microbial genomes shed light on interconnected biogeochemical processes in an aquifer system.</title>
        <authorList>
            <person name="Anantharaman K."/>
            <person name="Brown C.T."/>
            <person name="Hug L.A."/>
            <person name="Sharon I."/>
            <person name="Castelle C.J."/>
            <person name="Probst A.J."/>
            <person name="Thomas B.C."/>
            <person name="Singh A."/>
            <person name="Wilkins M.J."/>
            <person name="Karaoz U."/>
            <person name="Brodie E.L."/>
            <person name="Williams K.H."/>
            <person name="Hubbard S.S."/>
            <person name="Banfield J.F."/>
        </authorList>
    </citation>
    <scope>NUCLEOTIDE SEQUENCE [LARGE SCALE GENOMIC DNA]</scope>
</reference>
<dbReference type="GO" id="GO:0005737">
    <property type="term" value="C:cytoplasm"/>
    <property type="evidence" value="ECO:0007669"/>
    <property type="project" value="UniProtKB-SubCell"/>
</dbReference>
<dbReference type="GO" id="GO:0000902">
    <property type="term" value="P:cell morphogenesis"/>
    <property type="evidence" value="ECO:0007669"/>
    <property type="project" value="InterPro"/>
</dbReference>
<protein>
    <recommendedName>
        <fullName evidence="6">Cell shape-determining protein MreB</fullName>
    </recommendedName>
</protein>
<dbReference type="HAMAP" id="MF_02207">
    <property type="entry name" value="MreB"/>
    <property type="match status" value="1"/>
</dbReference>
<organism evidence="7 8">
    <name type="scientific">Candidatus Roizmanbacteria bacterium RIFCSPHIGHO2_01_FULL_39_24</name>
    <dbReference type="NCBI Taxonomy" id="1802032"/>
    <lineage>
        <taxon>Bacteria</taxon>
        <taxon>Candidatus Roizmaniibacteriota</taxon>
    </lineage>
</organism>
<dbReference type="CDD" id="cd10225">
    <property type="entry name" value="ASKHA_NBD_MreB-like"/>
    <property type="match status" value="1"/>
</dbReference>
<dbReference type="Gene3D" id="3.30.420.40">
    <property type="match status" value="2"/>
</dbReference>
<feature type="binding site" evidence="6">
    <location>
        <begin position="225"/>
        <end position="228"/>
    </location>
    <ligand>
        <name>ATP</name>
        <dbReference type="ChEBI" id="CHEBI:30616"/>
    </ligand>
</feature>
<dbReference type="GO" id="GO:0008360">
    <property type="term" value="P:regulation of cell shape"/>
    <property type="evidence" value="ECO:0007669"/>
    <property type="project" value="UniProtKB-UniRule"/>
</dbReference>
<evidence type="ECO:0000313" key="7">
    <source>
        <dbReference type="EMBL" id="OGK18430.1"/>
    </source>
</evidence>
<dbReference type="SUPFAM" id="SSF53067">
    <property type="entry name" value="Actin-like ATPase domain"/>
    <property type="match status" value="2"/>
</dbReference>
<comment type="subcellular location">
    <subcellularLocation>
        <location evidence="6">Cytoplasm</location>
    </subcellularLocation>
    <text evidence="6">Membrane-associated.</text>
</comment>
<dbReference type="InterPro" id="IPR004753">
    <property type="entry name" value="MreB"/>
</dbReference>
<comment type="function">
    <text evidence="6">Forms membrane-associated dynamic filaments that are essential for cell shape determination. Acts by regulating cell wall synthesis and cell elongation, and thus cell shape. A feedback loop between cell geometry and MreB localization may maintain elongated cell shape by targeting cell wall growth to regions of negative cell wall curvature.</text>
</comment>
<dbReference type="PANTHER" id="PTHR42749">
    <property type="entry name" value="CELL SHAPE-DETERMINING PROTEIN MREB"/>
    <property type="match status" value="1"/>
</dbReference>
<dbReference type="InterPro" id="IPR043129">
    <property type="entry name" value="ATPase_NBD"/>
</dbReference>
<sequence>MQSFLSQLQKGATSFIGTNIIAVDIGTAITRIAIFEKGVVIREPSYVGLNTKTNEYVFFGGEAKEIYGKAPNFIQIIHPMDFGIISDFDSTVKLIEHFFEKAVHPFFFKNKLLKTKFIAYTTIPSNATEVEERALEEALIKAGAGRVRILEKSTVTGFGAGLPVFSNDPVFVIDMGAGLIEMAIIIAGGIVASKTLKLGGFHMDMVIKNYLHLKNGIIIGENTAEKLKDDLMQFSDTKKVATIRGKSLENGLPRSIRVTSTDVNEALISTFNQIIDGIKDLLETIPPEVVDGIVKNGITLTGGLGNIPGIDKYIMLDIKVPVSISENPADATINGILKLLKDKDRLARVVIR</sequence>
<name>A0A1F7GHK3_9BACT</name>
<gene>
    <name evidence="6" type="primary">mreB</name>
    <name evidence="7" type="ORF">A2799_03915</name>
</gene>
<evidence type="ECO:0000256" key="1">
    <source>
        <dbReference type="ARBA" id="ARBA00022490"/>
    </source>
</evidence>
<dbReference type="Pfam" id="PF06723">
    <property type="entry name" value="MreB_Mbl"/>
    <property type="match status" value="1"/>
</dbReference>
<comment type="similarity">
    <text evidence="5 6">Belongs to the FtsA/MreB family.</text>
</comment>
<keyword evidence="4 6" id="KW-0133">Cell shape</keyword>
<keyword evidence="2 6" id="KW-0547">Nucleotide-binding</keyword>
<accession>A0A1F7GHK3</accession>
<proteinExistence type="inferred from homology"/>
<comment type="subunit">
    <text evidence="6">Forms polymers.</text>
</comment>
<keyword evidence="1 6" id="KW-0963">Cytoplasm</keyword>
<evidence type="ECO:0000256" key="2">
    <source>
        <dbReference type="ARBA" id="ARBA00022741"/>
    </source>
</evidence>
<dbReference type="EMBL" id="MFZH01000032">
    <property type="protein sequence ID" value="OGK18430.1"/>
    <property type="molecule type" value="Genomic_DNA"/>
</dbReference>
<dbReference type="PANTHER" id="PTHR42749:SF1">
    <property type="entry name" value="CELL SHAPE-DETERMINING PROTEIN MREB"/>
    <property type="match status" value="1"/>
</dbReference>
<evidence type="ECO:0000313" key="8">
    <source>
        <dbReference type="Proteomes" id="UP000176850"/>
    </source>
</evidence>
<evidence type="ECO:0000256" key="6">
    <source>
        <dbReference type="HAMAP-Rule" id="MF_02207"/>
    </source>
</evidence>
<keyword evidence="3 6" id="KW-0067">ATP-binding</keyword>
<dbReference type="Proteomes" id="UP000176850">
    <property type="component" value="Unassembled WGS sequence"/>
</dbReference>
<dbReference type="InterPro" id="IPR056546">
    <property type="entry name" value="MreB_MamK-like"/>
</dbReference>